<keyword evidence="3" id="KW-1185">Reference proteome</keyword>
<feature type="region of interest" description="Disordered" evidence="1">
    <location>
        <begin position="82"/>
        <end position="102"/>
    </location>
</feature>
<evidence type="ECO:0000256" key="1">
    <source>
        <dbReference type="SAM" id="MobiDB-lite"/>
    </source>
</evidence>
<gene>
    <name evidence="2" type="ORF">ISF_05589</name>
</gene>
<dbReference type="STRING" id="1081104.A0A167UEN2"/>
<feature type="compositionally biased region" description="Basic residues" evidence="1">
    <location>
        <begin position="11"/>
        <end position="27"/>
    </location>
</feature>
<evidence type="ECO:0008006" key="4">
    <source>
        <dbReference type="Google" id="ProtNLM"/>
    </source>
</evidence>
<feature type="region of interest" description="Disordered" evidence="1">
    <location>
        <begin position="238"/>
        <end position="259"/>
    </location>
</feature>
<evidence type="ECO:0000313" key="2">
    <source>
        <dbReference type="EMBL" id="OAA61510.1"/>
    </source>
</evidence>
<dbReference type="OrthoDB" id="125347at2759"/>
<organism evidence="2 3">
    <name type="scientific">Cordyceps fumosorosea (strain ARSEF 2679)</name>
    <name type="common">Isaria fumosorosea</name>
    <dbReference type="NCBI Taxonomy" id="1081104"/>
    <lineage>
        <taxon>Eukaryota</taxon>
        <taxon>Fungi</taxon>
        <taxon>Dikarya</taxon>
        <taxon>Ascomycota</taxon>
        <taxon>Pezizomycotina</taxon>
        <taxon>Sordariomycetes</taxon>
        <taxon>Hypocreomycetidae</taxon>
        <taxon>Hypocreales</taxon>
        <taxon>Cordycipitaceae</taxon>
        <taxon>Cordyceps</taxon>
    </lineage>
</organism>
<name>A0A167UEN2_CORFA</name>
<dbReference type="InterPro" id="IPR021833">
    <property type="entry name" value="DUF3425"/>
</dbReference>
<comment type="caution">
    <text evidence="2">The sequence shown here is derived from an EMBL/GenBank/DDBJ whole genome shotgun (WGS) entry which is preliminary data.</text>
</comment>
<dbReference type="AlphaFoldDB" id="A0A167UEN2"/>
<dbReference type="GeneID" id="30021881"/>
<sequence>MNAEDAEERKQRKRLQNRINQRQRRSRKREEAQASSQSQIQRPYQVDRWRHVYQHDANEPVTTTRRQVASVSTLIEHDTIDSSRVSSLRGTGPSPLAPSVRPFRPCPTQDHLLHLIHVNVLRGLLANKMALLACAQYLTRGVTSAASELQPTPAELVFPCRAAVVAAVAAAVGLPASLEPTPLQRTVVHAACIDLFPFPGVRDAMIAREGRGGLDLAALVADLVGDLVDPAYFLDGSLPRPETTPPAMTGGGSEGEGEDDYTANRNGLILWGEAHRPESWEVTPGFLRRWGWLVKDCRGGLVESSNRWRAARGEEPLSG</sequence>
<dbReference type="PANTHER" id="PTHR38116:SF9">
    <property type="entry name" value="BZIP DOMAIN-CONTAINING PROTEIN"/>
    <property type="match status" value="1"/>
</dbReference>
<accession>A0A167UEN2</accession>
<dbReference type="Pfam" id="PF11905">
    <property type="entry name" value="DUF3425"/>
    <property type="match status" value="1"/>
</dbReference>
<feature type="region of interest" description="Disordered" evidence="1">
    <location>
        <begin position="1"/>
        <end position="45"/>
    </location>
</feature>
<dbReference type="Proteomes" id="UP000076744">
    <property type="component" value="Unassembled WGS sequence"/>
</dbReference>
<dbReference type="EMBL" id="AZHB01000013">
    <property type="protein sequence ID" value="OAA61510.1"/>
    <property type="molecule type" value="Genomic_DNA"/>
</dbReference>
<reference evidence="2 3" key="1">
    <citation type="journal article" date="2016" name="Genome Biol. Evol.">
        <title>Divergent and convergent evolution of fungal pathogenicity.</title>
        <authorList>
            <person name="Shang Y."/>
            <person name="Xiao G."/>
            <person name="Zheng P."/>
            <person name="Cen K."/>
            <person name="Zhan S."/>
            <person name="Wang C."/>
        </authorList>
    </citation>
    <scope>NUCLEOTIDE SEQUENCE [LARGE SCALE GENOMIC DNA]</scope>
    <source>
        <strain evidence="2 3">ARSEF 2679</strain>
    </source>
</reference>
<protein>
    <recommendedName>
        <fullName evidence="4">BZIP domain-containing protein</fullName>
    </recommendedName>
</protein>
<dbReference type="RefSeq" id="XP_018703765.1">
    <property type="nucleotide sequence ID" value="XM_018849194.1"/>
</dbReference>
<dbReference type="PANTHER" id="PTHR38116">
    <property type="entry name" value="CHROMOSOME 7, WHOLE GENOME SHOTGUN SEQUENCE"/>
    <property type="match status" value="1"/>
</dbReference>
<evidence type="ECO:0000313" key="3">
    <source>
        <dbReference type="Proteomes" id="UP000076744"/>
    </source>
</evidence>
<proteinExistence type="predicted"/>